<protein>
    <submittedName>
        <fullName evidence="7">Uncharacterized protein</fullName>
    </submittedName>
</protein>
<dbReference type="PANTHER" id="PTHR46285">
    <property type="entry name" value="PROTEINASE INHIBITOR I4, SERPIN (DUF716)-RELATED"/>
    <property type="match status" value="1"/>
</dbReference>
<organism evidence="7 8">
    <name type="scientific">Rhamnella rubrinervis</name>
    <dbReference type="NCBI Taxonomy" id="2594499"/>
    <lineage>
        <taxon>Eukaryota</taxon>
        <taxon>Viridiplantae</taxon>
        <taxon>Streptophyta</taxon>
        <taxon>Embryophyta</taxon>
        <taxon>Tracheophyta</taxon>
        <taxon>Spermatophyta</taxon>
        <taxon>Magnoliopsida</taxon>
        <taxon>eudicotyledons</taxon>
        <taxon>Gunneridae</taxon>
        <taxon>Pentapetalae</taxon>
        <taxon>rosids</taxon>
        <taxon>fabids</taxon>
        <taxon>Rosales</taxon>
        <taxon>Rhamnaceae</taxon>
        <taxon>rhamnoid group</taxon>
        <taxon>Rhamneae</taxon>
        <taxon>Rhamnella</taxon>
    </lineage>
</organism>
<keyword evidence="4 6" id="KW-1133">Transmembrane helix</keyword>
<feature type="transmembrane region" description="Helical" evidence="6">
    <location>
        <begin position="98"/>
        <end position="120"/>
    </location>
</feature>
<feature type="transmembrane region" description="Helical" evidence="6">
    <location>
        <begin position="162"/>
        <end position="179"/>
    </location>
</feature>
<dbReference type="OrthoDB" id="551896at2759"/>
<evidence type="ECO:0000256" key="1">
    <source>
        <dbReference type="ARBA" id="ARBA00004141"/>
    </source>
</evidence>
<gene>
    <name evidence="7" type="ORF">FNV43_RR14399</name>
</gene>
<evidence type="ECO:0000313" key="8">
    <source>
        <dbReference type="Proteomes" id="UP000796880"/>
    </source>
</evidence>
<dbReference type="PANTHER" id="PTHR46285:SF7">
    <property type="entry name" value="OS06G0238900 PROTEIN"/>
    <property type="match status" value="1"/>
</dbReference>
<feature type="transmembrane region" description="Helical" evidence="6">
    <location>
        <begin position="251"/>
        <end position="269"/>
    </location>
</feature>
<dbReference type="Pfam" id="PF04819">
    <property type="entry name" value="DUF716"/>
    <property type="match status" value="1"/>
</dbReference>
<evidence type="ECO:0000256" key="2">
    <source>
        <dbReference type="ARBA" id="ARBA00006948"/>
    </source>
</evidence>
<comment type="caution">
    <text evidence="7">The sequence shown here is derived from an EMBL/GenBank/DDBJ whole genome shotgun (WGS) entry which is preliminary data.</text>
</comment>
<evidence type="ECO:0000256" key="3">
    <source>
        <dbReference type="ARBA" id="ARBA00022692"/>
    </source>
</evidence>
<comment type="similarity">
    <text evidence="2">Belongs to the TMEM45 family.</text>
</comment>
<reference evidence="7" key="1">
    <citation type="submission" date="2020-03" db="EMBL/GenBank/DDBJ databases">
        <title>A high-quality chromosome-level genome assembly of a woody plant with both climbing and erect habits, Rhamnella rubrinervis.</title>
        <authorList>
            <person name="Lu Z."/>
            <person name="Yang Y."/>
            <person name="Zhu X."/>
            <person name="Sun Y."/>
        </authorList>
    </citation>
    <scope>NUCLEOTIDE SEQUENCE</scope>
    <source>
        <strain evidence="7">BYM</strain>
        <tissue evidence="7">Leaf</tissue>
    </source>
</reference>
<dbReference type="InterPro" id="IPR006904">
    <property type="entry name" value="DUF716"/>
</dbReference>
<name>A0A8K0H2S2_9ROSA</name>
<sequence length="331" mass="36188">MGLFSLAVGGGGFILIGACEALTFSTRNSYPNQVSDPSSPLTSIQTSLPSSTSSFKAKPSYAFGLSFIFISLLSSLFVLNSLISLLDAVNASDSVGSALQLQVVAISSLFLLYAILGFLVNFTNRFPLPSSIITLIGLFAFVEEFLLFYLQKKDPEGLENRYFDLMLVPVAICVFSTVLELKSPKSNYPKLARGVGLILQGMWFLQMGFSFYTNLLAHGCSLHEKNKGNYTVKCKGHPEYHRAKAIATLQFNCHLALLVVLVTGIYSIIARAKGIDSELMRYKPLAEMQHIDNQNQFTLDSDDELSEGVKEEDSVQKAGVVELTVNGHGSH</sequence>
<feature type="transmembrane region" description="Helical" evidence="6">
    <location>
        <begin position="191"/>
        <end position="217"/>
    </location>
</feature>
<keyword evidence="8" id="KW-1185">Reference proteome</keyword>
<dbReference type="Proteomes" id="UP000796880">
    <property type="component" value="Unassembled WGS sequence"/>
</dbReference>
<comment type="subcellular location">
    <subcellularLocation>
        <location evidence="1">Membrane</location>
        <topology evidence="1">Multi-pass membrane protein</topology>
    </subcellularLocation>
</comment>
<evidence type="ECO:0000256" key="5">
    <source>
        <dbReference type="ARBA" id="ARBA00023136"/>
    </source>
</evidence>
<proteinExistence type="inferred from homology"/>
<evidence type="ECO:0000313" key="7">
    <source>
        <dbReference type="EMBL" id="KAF3444706.1"/>
    </source>
</evidence>
<keyword evidence="3 6" id="KW-0812">Transmembrane</keyword>
<feature type="transmembrane region" description="Helical" evidence="6">
    <location>
        <begin position="132"/>
        <end position="150"/>
    </location>
</feature>
<evidence type="ECO:0000256" key="4">
    <source>
        <dbReference type="ARBA" id="ARBA00022989"/>
    </source>
</evidence>
<feature type="transmembrane region" description="Helical" evidence="6">
    <location>
        <begin position="61"/>
        <end position="86"/>
    </location>
</feature>
<accession>A0A8K0H2S2</accession>
<evidence type="ECO:0000256" key="6">
    <source>
        <dbReference type="SAM" id="Phobius"/>
    </source>
</evidence>
<keyword evidence="5 6" id="KW-0472">Membrane</keyword>
<dbReference type="EMBL" id="VOIH02000006">
    <property type="protein sequence ID" value="KAF3444706.1"/>
    <property type="molecule type" value="Genomic_DNA"/>
</dbReference>
<dbReference type="GO" id="GO:0016020">
    <property type="term" value="C:membrane"/>
    <property type="evidence" value="ECO:0007669"/>
    <property type="project" value="UniProtKB-SubCell"/>
</dbReference>
<dbReference type="AlphaFoldDB" id="A0A8K0H2S2"/>